<organism evidence="5 6">
    <name type="scientific">Youxingia wuxianensis</name>
    <dbReference type="NCBI Taxonomy" id="2763678"/>
    <lineage>
        <taxon>Bacteria</taxon>
        <taxon>Bacillati</taxon>
        <taxon>Bacillota</taxon>
        <taxon>Clostridia</taxon>
        <taxon>Eubacteriales</taxon>
        <taxon>Oscillospiraceae</taxon>
        <taxon>Youxingia</taxon>
    </lineage>
</organism>
<dbReference type="GO" id="GO:0030313">
    <property type="term" value="C:cell envelope"/>
    <property type="evidence" value="ECO:0007669"/>
    <property type="project" value="UniProtKB-SubCell"/>
</dbReference>
<protein>
    <submittedName>
        <fullName evidence="5">Uncharacterized protein</fullName>
    </submittedName>
</protein>
<keyword evidence="2 3" id="KW-0175">Coiled coil</keyword>
<dbReference type="Gene3D" id="2.40.420.20">
    <property type="match status" value="1"/>
</dbReference>
<evidence type="ECO:0000256" key="3">
    <source>
        <dbReference type="SAM" id="Coils"/>
    </source>
</evidence>
<feature type="compositionally biased region" description="Acidic residues" evidence="4">
    <location>
        <begin position="128"/>
        <end position="144"/>
    </location>
</feature>
<evidence type="ECO:0000313" key="5">
    <source>
        <dbReference type="EMBL" id="MBC8585048.1"/>
    </source>
</evidence>
<dbReference type="AlphaFoldDB" id="A0A926EKG6"/>
<keyword evidence="6" id="KW-1185">Reference proteome</keyword>
<dbReference type="PANTHER" id="PTHR32347:SF23">
    <property type="entry name" value="BLL5650 PROTEIN"/>
    <property type="match status" value="1"/>
</dbReference>
<proteinExistence type="predicted"/>
<comment type="subcellular location">
    <subcellularLocation>
        <location evidence="1">Cell envelope</location>
    </subcellularLocation>
</comment>
<gene>
    <name evidence="5" type="ORF">H8705_05565</name>
</gene>
<feature type="region of interest" description="Disordered" evidence="4">
    <location>
        <begin position="127"/>
        <end position="146"/>
    </location>
</feature>
<dbReference type="SUPFAM" id="SSF111369">
    <property type="entry name" value="HlyD-like secretion proteins"/>
    <property type="match status" value="1"/>
</dbReference>
<evidence type="ECO:0000256" key="2">
    <source>
        <dbReference type="ARBA" id="ARBA00023054"/>
    </source>
</evidence>
<name>A0A926EKG6_9FIRM</name>
<comment type="caution">
    <text evidence="5">The sequence shown here is derived from an EMBL/GenBank/DDBJ whole genome shotgun (WGS) entry which is preliminary data.</text>
</comment>
<evidence type="ECO:0000256" key="4">
    <source>
        <dbReference type="SAM" id="MobiDB-lite"/>
    </source>
</evidence>
<feature type="coiled-coil region" evidence="3">
    <location>
        <begin position="154"/>
        <end position="199"/>
    </location>
</feature>
<dbReference type="Proteomes" id="UP000623678">
    <property type="component" value="Unassembled WGS sequence"/>
</dbReference>
<dbReference type="InterPro" id="IPR050465">
    <property type="entry name" value="UPF0194_transport"/>
</dbReference>
<dbReference type="PANTHER" id="PTHR32347">
    <property type="entry name" value="EFFLUX SYSTEM COMPONENT YKNX-RELATED"/>
    <property type="match status" value="1"/>
</dbReference>
<sequence length="415" mass="46102">METSLPSRSPIVHIASGEGRIQADGKVAVTALEGMLVKSIDIKEGEEIQAGDTLFILDTQSIQEKLFKEQLSLQKLQLQLSQYQQDAFLGAQRAQEDLETAEERNEQAVRRASSDRRKALRKLREYSDEYEGDDKDYDEEEEGEQDWKDTDAVYLSLRDAYHSAQREYEDALNKQEDDLRLAKRALQDVQKQENEAKITAIDCQLQQMEVNKLQELLNEEGRVLSPIDGVVSEIAVQTGKLTSREGAVMISENSSGFSFTAQMPVSDAKYVSLGDKGSITIAGDQDKITGCLVEKIQTKADDPAISQVTLRLAQGQGGIGMAGTAQISKKTKDYETCVPLSAIRINEKQQKYILTVKETETVLGKEYIAEETVVTIQDQNETTAAVSGPLDRNTKVIVSSNKNIFAGDRIRLQTP</sequence>
<reference evidence="5" key="1">
    <citation type="submission" date="2020-08" db="EMBL/GenBank/DDBJ databases">
        <title>Genome public.</title>
        <authorList>
            <person name="Liu C."/>
            <person name="Sun Q."/>
        </authorList>
    </citation>
    <scope>NUCLEOTIDE SEQUENCE</scope>
    <source>
        <strain evidence="5">NSJ-64</strain>
    </source>
</reference>
<evidence type="ECO:0000313" key="6">
    <source>
        <dbReference type="Proteomes" id="UP000623678"/>
    </source>
</evidence>
<accession>A0A926EKG6</accession>
<evidence type="ECO:0000256" key="1">
    <source>
        <dbReference type="ARBA" id="ARBA00004196"/>
    </source>
</evidence>
<dbReference type="EMBL" id="JACRTD010000003">
    <property type="protein sequence ID" value="MBC8585048.1"/>
    <property type="molecule type" value="Genomic_DNA"/>
</dbReference>